<organism evidence="1 2">
    <name type="scientific">Hypocrea jecorina (strain ATCC 56765 / BCRC 32924 / NRRL 11460 / Rut C-30)</name>
    <name type="common">Trichoderma reesei</name>
    <dbReference type="NCBI Taxonomy" id="1344414"/>
    <lineage>
        <taxon>Eukaryota</taxon>
        <taxon>Fungi</taxon>
        <taxon>Dikarya</taxon>
        <taxon>Ascomycota</taxon>
        <taxon>Pezizomycotina</taxon>
        <taxon>Sordariomycetes</taxon>
        <taxon>Hypocreomycetidae</taxon>
        <taxon>Hypocreales</taxon>
        <taxon>Hypocreaceae</taxon>
        <taxon>Trichoderma</taxon>
    </lineage>
</organism>
<accession>A0A024SEP9</accession>
<dbReference type="HOGENOM" id="CLU_3015897_0_0_1"/>
<gene>
    <name evidence="1" type="ORF">M419DRAFT_128840</name>
</gene>
<reference evidence="2" key="1">
    <citation type="journal article" date="2013" name="Ind. Biotechnol.">
        <title>Comparative genomics analysis of Trichoderma reesei strains.</title>
        <authorList>
            <person name="Koike H."/>
            <person name="Aerts A."/>
            <person name="LaButti K."/>
            <person name="Grigoriev I.V."/>
            <person name="Baker S.E."/>
        </authorList>
    </citation>
    <scope>NUCLEOTIDE SEQUENCE [LARGE SCALE GENOMIC DNA]</scope>
    <source>
        <strain evidence="2">ATCC 56765 / BCRC 32924 / NRRL 11460 / Rut C-30</strain>
    </source>
</reference>
<name>A0A024SEP9_HYPJR</name>
<evidence type="ECO:0000313" key="2">
    <source>
        <dbReference type="Proteomes" id="UP000024376"/>
    </source>
</evidence>
<sequence length="56" mass="5996">MPLSLENIPGRGLGCPEVLPLVTHGNIDHSENASVIPAPHTDTCPLLYSPIFTRFG</sequence>
<dbReference type="KEGG" id="trr:M419DRAFT_128840"/>
<dbReference type="EMBL" id="KI911143">
    <property type="protein sequence ID" value="ETS03558.1"/>
    <property type="molecule type" value="Genomic_DNA"/>
</dbReference>
<dbReference type="Proteomes" id="UP000024376">
    <property type="component" value="Unassembled WGS sequence"/>
</dbReference>
<dbReference type="AlphaFoldDB" id="A0A024SEP9"/>
<proteinExistence type="predicted"/>
<evidence type="ECO:0000313" key="1">
    <source>
        <dbReference type="EMBL" id="ETS03558.1"/>
    </source>
</evidence>
<protein>
    <submittedName>
        <fullName evidence="1">Uncharacterized protein</fullName>
    </submittedName>
</protein>